<dbReference type="KEGG" id="cwo:Cwoe_4469"/>
<organism evidence="1 2">
    <name type="scientific">Conexibacter woesei (strain DSM 14684 / CCUG 47730 / CIP 108061 / JCM 11494 / NBRC 100937 / ID131577)</name>
    <dbReference type="NCBI Taxonomy" id="469383"/>
    <lineage>
        <taxon>Bacteria</taxon>
        <taxon>Bacillati</taxon>
        <taxon>Actinomycetota</taxon>
        <taxon>Thermoleophilia</taxon>
        <taxon>Solirubrobacterales</taxon>
        <taxon>Conexibacteraceae</taxon>
        <taxon>Conexibacter</taxon>
    </lineage>
</organism>
<evidence type="ECO:0000313" key="1">
    <source>
        <dbReference type="EMBL" id="ADB52882.1"/>
    </source>
</evidence>
<sequence length="367" mass="39312">MPPAPAASPRSALRALAAANARYWPTVAPIVRRELRHWTQRAEVIPTARWRTIAREKIASEKFNAEVAATLATLAPFHLRRTVVRAIVAVEVMYDYLDGASEHASVTGAGDHLYDAFPAVLGNLTITTQHLYQGLTHDDGGYLDLLVTTSRAAFLRLPAAATVAPAALHAATRCAEAQTHTHLIAHHGTEPVRRWSTPAADELDLEWWEYAAGGAASVLAVHALIAAAADDRTTPATAAAIGHAYLLTCTLSTLLDSLVDRDRDRHENGHSYISYYANEDAAATRLATIARRAATATGRLPNGAHHLMTVAGVAGYYLSDPGARQPPARTTTARVKAELTPTLTPILAIFGTWRAAKRVRDAIGSGA</sequence>
<dbReference type="Pfam" id="PF10776">
    <property type="entry name" value="DUF2600"/>
    <property type="match status" value="1"/>
</dbReference>
<evidence type="ECO:0000313" key="2">
    <source>
        <dbReference type="Proteomes" id="UP000008229"/>
    </source>
</evidence>
<reference evidence="1 2" key="1">
    <citation type="journal article" date="2010" name="Stand. Genomic Sci.">
        <title>Complete genome sequence of Conexibacter woesei type strain (ID131577).</title>
        <authorList>
            <person name="Pukall R."/>
            <person name="Lapidus A."/>
            <person name="Glavina Del Rio T."/>
            <person name="Copeland A."/>
            <person name="Tice H."/>
            <person name="Cheng J.-F."/>
            <person name="Lucas S."/>
            <person name="Chen F."/>
            <person name="Nolan M."/>
            <person name="Bruce D."/>
            <person name="Goodwin L."/>
            <person name="Pitluck S."/>
            <person name="Mavromatis K."/>
            <person name="Ivanova N."/>
            <person name="Ovchinnikova G."/>
            <person name="Pati A."/>
            <person name="Chen A."/>
            <person name="Palaniappan K."/>
            <person name="Land M."/>
            <person name="Hauser L."/>
            <person name="Chang Y.-J."/>
            <person name="Jeffries C.D."/>
            <person name="Chain P."/>
            <person name="Meincke L."/>
            <person name="Sims D."/>
            <person name="Brettin T."/>
            <person name="Detter J.C."/>
            <person name="Rohde M."/>
            <person name="Goeker M."/>
            <person name="Bristow J."/>
            <person name="Eisen J.A."/>
            <person name="Markowitz V."/>
            <person name="Kyrpides N.C."/>
            <person name="Klenk H.-P."/>
            <person name="Hugenholtz P."/>
        </authorList>
    </citation>
    <scope>NUCLEOTIDE SEQUENCE [LARGE SCALE GENOMIC DNA]</scope>
    <source>
        <strain evidence="2">DSM 14684 / CIP 108061 / JCM 11494 / NBRC 100937 / ID131577</strain>
    </source>
</reference>
<proteinExistence type="predicted"/>
<dbReference type="InterPro" id="IPR019712">
    <property type="entry name" value="YtpB-like"/>
</dbReference>
<dbReference type="HOGENOM" id="CLU_042799_0_0_11"/>
<dbReference type="STRING" id="469383.Cwoe_4469"/>
<gene>
    <name evidence="1" type="ordered locus">Cwoe_4469</name>
</gene>
<name>D3F7Y8_CONWI</name>
<keyword evidence="2" id="KW-1185">Reference proteome</keyword>
<dbReference type="Proteomes" id="UP000008229">
    <property type="component" value="Chromosome"/>
</dbReference>
<dbReference type="AlphaFoldDB" id="D3F7Y8"/>
<protein>
    <submittedName>
        <fullName evidence="1">Uncharacterized protein</fullName>
    </submittedName>
</protein>
<accession>D3F7Y8</accession>
<dbReference type="EMBL" id="CP001854">
    <property type="protein sequence ID" value="ADB52882.1"/>
    <property type="molecule type" value="Genomic_DNA"/>
</dbReference>
<dbReference type="eggNOG" id="ENOG502Z812">
    <property type="taxonomic scope" value="Bacteria"/>
</dbReference>
<reference evidence="2" key="2">
    <citation type="submission" date="2010-01" db="EMBL/GenBank/DDBJ databases">
        <title>The complete genome of Conexibacter woesei DSM 14684.</title>
        <authorList>
            <consortium name="US DOE Joint Genome Institute (JGI-PGF)"/>
            <person name="Lucas S."/>
            <person name="Copeland A."/>
            <person name="Lapidus A."/>
            <person name="Glavina del Rio T."/>
            <person name="Dalin E."/>
            <person name="Tice H."/>
            <person name="Bruce D."/>
            <person name="Goodwin L."/>
            <person name="Pitluck S."/>
            <person name="Kyrpides N."/>
            <person name="Mavromatis K."/>
            <person name="Ivanova N."/>
            <person name="Mikhailova N."/>
            <person name="Chertkov O."/>
            <person name="Brettin T."/>
            <person name="Detter J.C."/>
            <person name="Han C."/>
            <person name="Larimer F."/>
            <person name="Land M."/>
            <person name="Hauser L."/>
            <person name="Markowitz V."/>
            <person name="Cheng J.-F."/>
            <person name="Hugenholtz P."/>
            <person name="Woyke T."/>
            <person name="Wu D."/>
            <person name="Pukall R."/>
            <person name="Steenblock K."/>
            <person name="Schneider S."/>
            <person name="Klenk H.-P."/>
            <person name="Eisen J.A."/>
        </authorList>
    </citation>
    <scope>NUCLEOTIDE SEQUENCE [LARGE SCALE GENOMIC DNA]</scope>
    <source>
        <strain evidence="2">DSM 14684 / CIP 108061 / JCM 11494 / NBRC 100937 / ID131577</strain>
    </source>
</reference>